<gene>
    <name evidence="3" type="ORF">D7M11_17960</name>
</gene>
<dbReference type="Pfam" id="PF16167">
    <property type="entry name" value="DUF4871"/>
    <property type="match status" value="1"/>
</dbReference>
<dbReference type="InterPro" id="IPR032366">
    <property type="entry name" value="DUF4871"/>
</dbReference>
<accession>A0A3B0CCH4</accession>
<evidence type="ECO:0000313" key="4">
    <source>
        <dbReference type="Proteomes" id="UP000282311"/>
    </source>
</evidence>
<comment type="caution">
    <text evidence="3">The sequence shown here is derived from an EMBL/GenBank/DDBJ whole genome shotgun (WGS) entry which is preliminary data.</text>
</comment>
<protein>
    <submittedName>
        <fullName evidence="3">DUF4871 domain-containing protein</fullName>
    </submittedName>
</protein>
<evidence type="ECO:0000313" key="3">
    <source>
        <dbReference type="EMBL" id="RKN82228.1"/>
    </source>
</evidence>
<reference evidence="3 4" key="1">
    <citation type="journal article" date="2007" name="Int. J. Syst. Evol. Microbiol.">
        <title>Paenibacillus ginsengarvi sp. nov., isolated from soil from ginseng cultivation.</title>
        <authorList>
            <person name="Yoon M.H."/>
            <person name="Ten L.N."/>
            <person name="Im W.T."/>
        </authorList>
    </citation>
    <scope>NUCLEOTIDE SEQUENCE [LARGE SCALE GENOMIC DNA]</scope>
    <source>
        <strain evidence="3 4">KCTC 13059</strain>
    </source>
</reference>
<proteinExistence type="predicted"/>
<dbReference type="Gene3D" id="2.60.40.3830">
    <property type="match status" value="2"/>
</dbReference>
<evidence type="ECO:0000256" key="2">
    <source>
        <dbReference type="SAM" id="Phobius"/>
    </source>
</evidence>
<dbReference type="RefSeq" id="WP_120748611.1">
    <property type="nucleotide sequence ID" value="NZ_RBAH01000012.1"/>
</dbReference>
<keyword evidence="4" id="KW-1185">Reference proteome</keyword>
<organism evidence="3 4">
    <name type="scientific">Paenibacillus ginsengarvi</name>
    <dbReference type="NCBI Taxonomy" id="400777"/>
    <lineage>
        <taxon>Bacteria</taxon>
        <taxon>Bacillati</taxon>
        <taxon>Bacillota</taxon>
        <taxon>Bacilli</taxon>
        <taxon>Bacillales</taxon>
        <taxon>Paenibacillaceae</taxon>
        <taxon>Paenibacillus</taxon>
    </lineage>
</organism>
<dbReference type="EMBL" id="RBAH01000012">
    <property type="protein sequence ID" value="RKN82228.1"/>
    <property type="molecule type" value="Genomic_DNA"/>
</dbReference>
<feature type="transmembrane region" description="Helical" evidence="2">
    <location>
        <begin position="67"/>
        <end position="88"/>
    </location>
</feature>
<name>A0A3B0CCH4_9BACL</name>
<keyword evidence="2" id="KW-1133">Transmembrane helix</keyword>
<keyword evidence="2" id="KW-0812">Transmembrane</keyword>
<dbReference type="AlphaFoldDB" id="A0A3B0CCH4"/>
<sequence>MTEGKRSSGADNRYAKGRRAVRSGETKPFWYGQLRDSPYPEGAFGENSRRRVIERLYGEKGRGRNRAVYAAGALSAAGLLLAAAVAWLPAEPSSPGKGIWPADKEIGNERITRNLYAENNVKLVEAFPGGDYAAGASAGCWWNLYTPIERLKDSLIRIEGVHRETGTKLEELAETKVSEVGQAYRTTTGPGSADTEITRIATRFALPLPGEWDFIVYLDGERYADVVFDVADGPWEVSPTFRSGAYEMRGIAQRLGFIDVIGFTAGKANKYMWHFWGNPEELGGRLEIKAVRQGTQQLTDVFDVERLGSALNGADAAFPSMMMLPKRGKWRLMAFIGGRLYGSIVVEAK</sequence>
<feature type="region of interest" description="Disordered" evidence="1">
    <location>
        <begin position="1"/>
        <end position="20"/>
    </location>
</feature>
<evidence type="ECO:0000256" key="1">
    <source>
        <dbReference type="SAM" id="MobiDB-lite"/>
    </source>
</evidence>
<keyword evidence="2" id="KW-0472">Membrane</keyword>
<dbReference type="Proteomes" id="UP000282311">
    <property type="component" value="Unassembled WGS sequence"/>
</dbReference>
<dbReference type="OrthoDB" id="2381403at2"/>